<dbReference type="WBParaSite" id="EgrG_000350000">
    <property type="protein sequence ID" value="EgrG_000350000"/>
    <property type="gene ID" value="EgrG_000350000"/>
</dbReference>
<organism evidence="1">
    <name type="scientific">Echinococcus granulosus</name>
    <name type="common">Hydatid tapeworm</name>
    <dbReference type="NCBI Taxonomy" id="6210"/>
    <lineage>
        <taxon>Eukaryota</taxon>
        <taxon>Metazoa</taxon>
        <taxon>Spiralia</taxon>
        <taxon>Lophotrochozoa</taxon>
        <taxon>Platyhelminthes</taxon>
        <taxon>Cestoda</taxon>
        <taxon>Eucestoda</taxon>
        <taxon>Cyclophyllidea</taxon>
        <taxon>Taeniidae</taxon>
        <taxon>Echinococcus</taxon>
        <taxon>Echinococcus granulosus group</taxon>
    </lineage>
</organism>
<accession>A0A068WQ88</accession>
<reference evidence="1 2" key="1">
    <citation type="journal article" date="2013" name="Nature">
        <title>The genomes of four tapeworm species reveal adaptations to parasitism.</title>
        <authorList>
            <person name="Tsai I.J."/>
            <person name="Zarowiecki M."/>
            <person name="Holroyd N."/>
            <person name="Garciarrubio A."/>
            <person name="Sanchez-Flores A."/>
            <person name="Brooks K.L."/>
            <person name="Tracey A."/>
            <person name="Bobes R.J."/>
            <person name="Fragoso G."/>
            <person name="Sciutto E."/>
            <person name="Aslett M."/>
            <person name="Beasley H."/>
            <person name="Bennett H.M."/>
            <person name="Cai J."/>
            <person name="Camicia F."/>
            <person name="Clark R."/>
            <person name="Cucher M."/>
            <person name="De Silva N."/>
            <person name="Day T.A."/>
            <person name="Deplazes P."/>
            <person name="Estrada K."/>
            <person name="Fernandez C."/>
            <person name="Holland P.W."/>
            <person name="Hou J."/>
            <person name="Hu S."/>
            <person name="Huckvale T."/>
            <person name="Hung S.S."/>
            <person name="Kamenetzky L."/>
            <person name="Keane J.A."/>
            <person name="Kiss F."/>
            <person name="Koziol U."/>
            <person name="Lambert O."/>
            <person name="Liu K."/>
            <person name="Luo X."/>
            <person name="Luo Y."/>
            <person name="Macchiaroli N."/>
            <person name="Nichol S."/>
            <person name="Paps J."/>
            <person name="Parkinson J."/>
            <person name="Pouchkina-Stantcheva N."/>
            <person name="Riddiford N."/>
            <person name="Rosenzvit M."/>
            <person name="Salinas G."/>
            <person name="Wasmuth J.D."/>
            <person name="Zamanian M."/>
            <person name="Zheng Y."/>
            <person name="Cai X."/>
            <person name="Soberon X."/>
            <person name="Olson P.D."/>
            <person name="Laclette J.P."/>
            <person name="Brehm K."/>
            <person name="Berriman M."/>
            <person name="Garciarrubio A."/>
            <person name="Bobes R.J."/>
            <person name="Fragoso G."/>
            <person name="Sanchez-Flores A."/>
            <person name="Estrada K."/>
            <person name="Cevallos M.A."/>
            <person name="Morett E."/>
            <person name="Gonzalez V."/>
            <person name="Portillo T."/>
            <person name="Ochoa-Leyva A."/>
            <person name="Jose M.V."/>
            <person name="Sciutto E."/>
            <person name="Landa A."/>
            <person name="Jimenez L."/>
            <person name="Valdes V."/>
            <person name="Carrero J.C."/>
            <person name="Larralde C."/>
            <person name="Morales-Montor J."/>
            <person name="Limon-Lason J."/>
            <person name="Soberon X."/>
            <person name="Laclette J.P."/>
        </authorList>
    </citation>
    <scope>NUCLEOTIDE SEQUENCE [LARGE SCALE GENOMIC DNA]</scope>
</reference>
<evidence type="ECO:0000313" key="2">
    <source>
        <dbReference type="Proteomes" id="UP000492820"/>
    </source>
</evidence>
<reference evidence="3" key="3">
    <citation type="submission" date="2020-10" db="UniProtKB">
        <authorList>
            <consortium name="WormBaseParasite"/>
        </authorList>
    </citation>
    <scope>IDENTIFICATION</scope>
</reference>
<protein>
    <submittedName>
        <fullName evidence="1 3">Uncharacterized protein</fullName>
    </submittedName>
</protein>
<sequence length="101" mass="11718">MTAGKFVVVQDTFDLWNRKLQQTPVRRKRPTRRGKLARLLRSKFSWKVSGSYTIDGCPRKRPTSECSLHSLTWRQEMPELICLLGSKWASYNLHVTASVSH</sequence>
<evidence type="ECO:0000313" key="1">
    <source>
        <dbReference type="EMBL" id="CDS22275.1"/>
    </source>
</evidence>
<reference evidence="1" key="2">
    <citation type="submission" date="2014-06" db="EMBL/GenBank/DDBJ databases">
        <authorList>
            <person name="Aslett M."/>
        </authorList>
    </citation>
    <scope>NUCLEOTIDE SEQUENCE</scope>
</reference>
<gene>
    <name evidence="1" type="ORF">EgrG_000350000</name>
</gene>
<dbReference type="EMBL" id="LK028586">
    <property type="protein sequence ID" value="CDS22275.1"/>
    <property type="molecule type" value="Genomic_DNA"/>
</dbReference>
<name>A0A068WQ88_ECHGR</name>
<dbReference type="AlphaFoldDB" id="A0A068WQ88"/>
<proteinExistence type="predicted"/>
<dbReference type="Proteomes" id="UP000492820">
    <property type="component" value="Unassembled WGS sequence"/>
</dbReference>
<evidence type="ECO:0000313" key="3">
    <source>
        <dbReference type="WBParaSite" id="EgrG_000350000"/>
    </source>
</evidence>